<feature type="chain" id="PRO_5018113460" description="Saposin B-type domain-containing protein" evidence="3">
    <location>
        <begin position="18"/>
        <end position="327"/>
    </location>
</feature>
<keyword evidence="2" id="KW-0325">Glycoprotein</keyword>
<dbReference type="InterPro" id="IPR008139">
    <property type="entry name" value="SaposinB_dom"/>
</dbReference>
<organism evidence="5 6">
    <name type="scientific">Litomosoides sigmodontis</name>
    <name type="common">Filarial nematode worm</name>
    <dbReference type="NCBI Taxonomy" id="42156"/>
    <lineage>
        <taxon>Eukaryota</taxon>
        <taxon>Metazoa</taxon>
        <taxon>Ecdysozoa</taxon>
        <taxon>Nematoda</taxon>
        <taxon>Chromadorea</taxon>
        <taxon>Rhabditida</taxon>
        <taxon>Spirurina</taxon>
        <taxon>Spiruromorpha</taxon>
        <taxon>Filarioidea</taxon>
        <taxon>Onchocercidae</taxon>
        <taxon>Litomosoides</taxon>
    </lineage>
</organism>
<evidence type="ECO:0000256" key="2">
    <source>
        <dbReference type="ARBA" id="ARBA00023180"/>
    </source>
</evidence>
<dbReference type="PANTHER" id="PTHR11480">
    <property type="entry name" value="SAPOSIN-RELATED"/>
    <property type="match status" value="1"/>
</dbReference>
<sequence>MVGKVVVLSTLIMLAAAYKEFILNENRTPKVTRISQANSFNGTCNECKMIVDRFAETVKNPKKIAELKDLLRILCNETPYADECRLVVDQLDHFLEKLEPYLKNPEKVCQHLRLCSNQKIEYFHRINVIYGGRNADEYSTSDLICEECQFAAQELKRTIEDEKAQQRLKRFISEEICSQLGRLRGKCDLLLEEFMPELMEELDKLLQNAKAFCADIGLCKRLIQSLTVPEDNDFGFQDITNGLVKPVTKLTIGSVLRSENLQKCEACRDALSKIKARLLDSVFQKVLENIFQHKFCQKLPYERNLVSFVIKTIIRMRRFIGNEVKRI</sequence>
<keyword evidence="1" id="KW-1015">Disulfide bond</keyword>
<dbReference type="Pfam" id="PF03489">
    <property type="entry name" value="SapB_2"/>
    <property type="match status" value="1"/>
</dbReference>
<feature type="domain" description="Saposin B-type" evidence="4">
    <location>
        <begin position="40"/>
        <end position="119"/>
    </location>
</feature>
<dbReference type="EMBL" id="UYRX01000659">
    <property type="protein sequence ID" value="VDK85062.1"/>
    <property type="molecule type" value="Genomic_DNA"/>
</dbReference>
<dbReference type="Proteomes" id="UP000277928">
    <property type="component" value="Unassembled WGS sequence"/>
</dbReference>
<evidence type="ECO:0000256" key="1">
    <source>
        <dbReference type="ARBA" id="ARBA00023157"/>
    </source>
</evidence>
<proteinExistence type="predicted"/>
<dbReference type="SMART" id="SM00741">
    <property type="entry name" value="SapB"/>
    <property type="match status" value="2"/>
</dbReference>
<evidence type="ECO:0000313" key="5">
    <source>
        <dbReference type="EMBL" id="VDK85062.1"/>
    </source>
</evidence>
<name>A0A3P6TAA6_LITSI</name>
<dbReference type="PROSITE" id="PS50015">
    <property type="entry name" value="SAP_B"/>
    <property type="match status" value="2"/>
</dbReference>
<protein>
    <recommendedName>
        <fullName evidence="4">Saposin B-type domain-containing protein</fullName>
    </recommendedName>
</protein>
<dbReference type="InterPro" id="IPR011001">
    <property type="entry name" value="Saposin-like"/>
</dbReference>
<dbReference type="STRING" id="42156.A0A3P6TAA6"/>
<feature type="domain" description="Saposin B-type" evidence="4">
    <location>
        <begin position="141"/>
        <end position="223"/>
    </location>
</feature>
<keyword evidence="6" id="KW-1185">Reference proteome</keyword>
<dbReference type="OMA" id="ADIGLCK"/>
<dbReference type="Gene3D" id="1.10.225.10">
    <property type="entry name" value="Saposin-like"/>
    <property type="match status" value="2"/>
</dbReference>
<reference evidence="5 6" key="1">
    <citation type="submission" date="2018-08" db="EMBL/GenBank/DDBJ databases">
        <authorList>
            <person name="Laetsch R D."/>
            <person name="Stevens L."/>
            <person name="Kumar S."/>
            <person name="Blaxter L. M."/>
        </authorList>
    </citation>
    <scope>NUCLEOTIDE SEQUENCE [LARGE SCALE GENOMIC DNA]</scope>
</reference>
<evidence type="ECO:0000259" key="4">
    <source>
        <dbReference type="PROSITE" id="PS50015"/>
    </source>
</evidence>
<keyword evidence="3" id="KW-0732">Signal</keyword>
<feature type="signal peptide" evidence="3">
    <location>
        <begin position="1"/>
        <end position="17"/>
    </location>
</feature>
<dbReference type="AlphaFoldDB" id="A0A3P6TAA6"/>
<gene>
    <name evidence="5" type="ORF">NLS_LOCUS6946</name>
</gene>
<evidence type="ECO:0000256" key="3">
    <source>
        <dbReference type="SAM" id="SignalP"/>
    </source>
</evidence>
<dbReference type="InterPro" id="IPR008138">
    <property type="entry name" value="SapB_2"/>
</dbReference>
<dbReference type="SUPFAM" id="SSF47862">
    <property type="entry name" value="Saposin"/>
    <property type="match status" value="2"/>
</dbReference>
<dbReference type="PANTHER" id="PTHR11480:SF3">
    <property type="entry name" value="BCDNA.GH08312"/>
    <property type="match status" value="1"/>
</dbReference>
<accession>A0A3P6TAA6</accession>
<evidence type="ECO:0000313" key="6">
    <source>
        <dbReference type="Proteomes" id="UP000277928"/>
    </source>
</evidence>
<dbReference type="InterPro" id="IPR051428">
    <property type="entry name" value="Sphingo_Act-Surfact_Prot"/>
</dbReference>
<dbReference type="OrthoDB" id="69496at2759"/>